<dbReference type="AlphaFoldDB" id="A0A0F9LB34"/>
<accession>A0A0F9LB34</accession>
<reference evidence="1" key="1">
    <citation type="journal article" date="2015" name="Nature">
        <title>Complex archaea that bridge the gap between prokaryotes and eukaryotes.</title>
        <authorList>
            <person name="Spang A."/>
            <person name="Saw J.H."/>
            <person name="Jorgensen S.L."/>
            <person name="Zaremba-Niedzwiedzka K."/>
            <person name="Martijn J."/>
            <person name="Lind A.E."/>
            <person name="van Eijk R."/>
            <person name="Schleper C."/>
            <person name="Guy L."/>
            <person name="Ettema T.J."/>
        </authorList>
    </citation>
    <scope>NUCLEOTIDE SEQUENCE</scope>
</reference>
<comment type="caution">
    <text evidence="1">The sequence shown here is derived from an EMBL/GenBank/DDBJ whole genome shotgun (WGS) entry which is preliminary data.</text>
</comment>
<dbReference type="EMBL" id="LAZR01006649">
    <property type="protein sequence ID" value="KKM90613.1"/>
    <property type="molecule type" value="Genomic_DNA"/>
</dbReference>
<proteinExistence type="predicted"/>
<name>A0A0F9LB34_9ZZZZ</name>
<gene>
    <name evidence="1" type="ORF">LCGC14_1236820</name>
</gene>
<organism evidence="1">
    <name type="scientific">marine sediment metagenome</name>
    <dbReference type="NCBI Taxonomy" id="412755"/>
    <lineage>
        <taxon>unclassified sequences</taxon>
        <taxon>metagenomes</taxon>
        <taxon>ecological metagenomes</taxon>
    </lineage>
</organism>
<evidence type="ECO:0000313" key="1">
    <source>
        <dbReference type="EMBL" id="KKM90613.1"/>
    </source>
</evidence>
<protein>
    <submittedName>
        <fullName evidence="1">Uncharacterized protein</fullName>
    </submittedName>
</protein>
<sequence length="35" mass="4010">MICVIYGLITPESLHMHEFLEQVLPALQLARSSIR</sequence>